<evidence type="ECO:0000313" key="2">
    <source>
        <dbReference type="Proteomes" id="UP000282613"/>
    </source>
</evidence>
<name>A0A0R3WF76_TAEAS</name>
<evidence type="ECO:0000313" key="1">
    <source>
        <dbReference type="EMBL" id="VDK43711.1"/>
    </source>
</evidence>
<dbReference type="AlphaFoldDB" id="A0A0R3WF76"/>
<reference evidence="1 2" key="2">
    <citation type="submission" date="2018-11" db="EMBL/GenBank/DDBJ databases">
        <authorList>
            <consortium name="Pathogen Informatics"/>
        </authorList>
    </citation>
    <scope>NUCLEOTIDE SEQUENCE [LARGE SCALE GENOMIC DNA]</scope>
</reference>
<sequence>MGRYDGVFVLEIRDTLGKAFPKLVNTISATSRPTHKESVATAILSSAPTLEAVVNVTSVARFVVHVDASEPTEEGGECIEDSGADEQKRDKDVPQRTFNIVFHKAAGVVGVGGLIYWHAITFPAPASTSLNNQVDASPNNRRFREEAFHHHSYVCKMLMEGEFDEARTSGVVTTVTVMTGEELACLLTMFPTRGKHFKRICHDHMRASIAAEIPVKCPSVWECI</sequence>
<proteinExistence type="predicted"/>
<organism evidence="3">
    <name type="scientific">Taenia asiatica</name>
    <name type="common">Asian tapeworm</name>
    <dbReference type="NCBI Taxonomy" id="60517"/>
    <lineage>
        <taxon>Eukaryota</taxon>
        <taxon>Metazoa</taxon>
        <taxon>Spiralia</taxon>
        <taxon>Lophotrochozoa</taxon>
        <taxon>Platyhelminthes</taxon>
        <taxon>Cestoda</taxon>
        <taxon>Eucestoda</taxon>
        <taxon>Cyclophyllidea</taxon>
        <taxon>Taeniidae</taxon>
        <taxon>Taenia</taxon>
    </lineage>
</organism>
<dbReference type="EMBL" id="UYRS01019212">
    <property type="protein sequence ID" value="VDK43711.1"/>
    <property type="molecule type" value="Genomic_DNA"/>
</dbReference>
<keyword evidence="2" id="KW-1185">Reference proteome</keyword>
<dbReference type="WBParaSite" id="TASK_0000951101-mRNA-1">
    <property type="protein sequence ID" value="TASK_0000951101-mRNA-1"/>
    <property type="gene ID" value="TASK_0000951101"/>
</dbReference>
<accession>A0A0R3WF76</accession>
<reference evidence="3" key="1">
    <citation type="submission" date="2017-02" db="UniProtKB">
        <authorList>
            <consortium name="WormBaseParasite"/>
        </authorList>
    </citation>
    <scope>IDENTIFICATION</scope>
</reference>
<gene>
    <name evidence="1" type="ORF">TASK_LOCUS9512</name>
</gene>
<dbReference type="Proteomes" id="UP000282613">
    <property type="component" value="Unassembled WGS sequence"/>
</dbReference>
<evidence type="ECO:0000313" key="3">
    <source>
        <dbReference type="WBParaSite" id="TASK_0000951101-mRNA-1"/>
    </source>
</evidence>
<protein>
    <submittedName>
        <fullName evidence="3">THUMP domain-containing protein</fullName>
    </submittedName>
</protein>